<reference evidence="1 2" key="1">
    <citation type="submission" date="2016-12" db="EMBL/GenBank/DDBJ databases">
        <title>Draft genome sequences of strains Salinicola socius SMB35, Salinicola sp. MH3R3-1 and Chromohalobacter sp. SMB17 from the Verkhnekamsk potash mining region of Russia.</title>
        <authorList>
            <person name="Mavrodi D.V."/>
            <person name="Olsson B.E."/>
            <person name="Korsakova E.S."/>
            <person name="Pyankova A."/>
            <person name="Mavrodi O.V."/>
            <person name="Plotnikova E.G."/>
        </authorList>
    </citation>
    <scope>NUCLEOTIDE SEQUENCE [LARGE SCALE GENOMIC DNA]</scope>
    <source>
        <strain evidence="1 2">SMB17</strain>
    </source>
</reference>
<dbReference type="Gene3D" id="3.90.280.10">
    <property type="entry name" value="PEBP-like"/>
    <property type="match status" value="1"/>
</dbReference>
<dbReference type="STRING" id="223900.GCA_000821045_00340"/>
<dbReference type="InterPro" id="IPR036610">
    <property type="entry name" value="PEBP-like_sf"/>
</dbReference>
<dbReference type="AlphaFoldDB" id="A0A1Q8TBG6"/>
<dbReference type="OrthoDB" id="9797506at2"/>
<accession>A0A1Q8TBG6</accession>
<keyword evidence="2" id="KW-1185">Reference proteome</keyword>
<protein>
    <submittedName>
        <fullName evidence="1">Phospholipid-binding protein</fullName>
    </submittedName>
</protein>
<dbReference type="Proteomes" id="UP000186806">
    <property type="component" value="Unassembled WGS sequence"/>
</dbReference>
<dbReference type="RefSeq" id="WP_040239674.1">
    <property type="nucleotide sequence ID" value="NZ_JAKGAJ010000002.1"/>
</dbReference>
<dbReference type="EMBL" id="MSDQ01000027">
    <property type="protein sequence ID" value="OLO11030.1"/>
    <property type="molecule type" value="Genomic_DNA"/>
</dbReference>
<sequence>MRIDVQDIIDGEAIPERFAFAIPDPEQHLRFSDNRNPRVRWHDVPAGTRSLALLVVDTDAPTDPTGVNQEGRSVPVDLPRADFYHWVLIDIPAEVSGIDEGEDADGVVPMGKAPGETGKGVRGINSYTDFFADDEQLEGIYGGYDGPCPPWNDTLVHRYHFTVYALDVASLGLQGEFTGDEVLEAMQGHVIEQASVMGTYTLNPELAR</sequence>
<dbReference type="InterPro" id="IPR005247">
    <property type="entry name" value="YbhB_YbcL/LppC-like"/>
</dbReference>
<dbReference type="PANTHER" id="PTHR30289:SF1">
    <property type="entry name" value="PEBP (PHOSPHATIDYLETHANOLAMINE-BINDING PROTEIN) FAMILY PROTEIN"/>
    <property type="match status" value="1"/>
</dbReference>
<dbReference type="CDD" id="cd00865">
    <property type="entry name" value="PEBP_bact_arch"/>
    <property type="match status" value="1"/>
</dbReference>
<gene>
    <name evidence="1" type="ORF">BTW10_11165</name>
</gene>
<proteinExistence type="predicted"/>
<evidence type="ECO:0000313" key="1">
    <source>
        <dbReference type="EMBL" id="OLO11030.1"/>
    </source>
</evidence>
<dbReference type="PANTHER" id="PTHR30289">
    <property type="entry name" value="UNCHARACTERIZED PROTEIN YBCL-RELATED"/>
    <property type="match status" value="1"/>
</dbReference>
<dbReference type="Pfam" id="PF01161">
    <property type="entry name" value="PBP"/>
    <property type="match status" value="1"/>
</dbReference>
<dbReference type="InterPro" id="IPR008914">
    <property type="entry name" value="PEBP"/>
</dbReference>
<comment type="caution">
    <text evidence="1">The sequence shown here is derived from an EMBL/GenBank/DDBJ whole genome shotgun (WGS) entry which is preliminary data.</text>
</comment>
<evidence type="ECO:0000313" key="2">
    <source>
        <dbReference type="Proteomes" id="UP000186806"/>
    </source>
</evidence>
<organism evidence="1 2">
    <name type="scientific">Chromohalobacter japonicus</name>
    <dbReference type="NCBI Taxonomy" id="223900"/>
    <lineage>
        <taxon>Bacteria</taxon>
        <taxon>Pseudomonadati</taxon>
        <taxon>Pseudomonadota</taxon>
        <taxon>Gammaproteobacteria</taxon>
        <taxon>Oceanospirillales</taxon>
        <taxon>Halomonadaceae</taxon>
        <taxon>Chromohalobacter</taxon>
    </lineage>
</organism>
<name>A0A1Q8TBG6_9GAMM</name>
<dbReference type="NCBIfam" id="TIGR00481">
    <property type="entry name" value="YbhB/YbcL family Raf kinase inhibitor-like protein"/>
    <property type="match status" value="1"/>
</dbReference>
<dbReference type="SUPFAM" id="SSF49777">
    <property type="entry name" value="PEBP-like"/>
    <property type="match status" value="1"/>
</dbReference>